<dbReference type="Proteomes" id="UP000799753">
    <property type="component" value="Unassembled WGS sequence"/>
</dbReference>
<dbReference type="PANTHER" id="PTHR19302:SF70">
    <property type="entry name" value="GAMMA-TUBULIN COMPLEX COMPONENT 6"/>
    <property type="match status" value="1"/>
</dbReference>
<dbReference type="GO" id="GO:0031122">
    <property type="term" value="P:cytoplasmic microtubule organization"/>
    <property type="evidence" value="ECO:0007669"/>
    <property type="project" value="TreeGrafter"/>
</dbReference>
<organism evidence="9 10">
    <name type="scientific">Massarina eburnea CBS 473.64</name>
    <dbReference type="NCBI Taxonomy" id="1395130"/>
    <lineage>
        <taxon>Eukaryota</taxon>
        <taxon>Fungi</taxon>
        <taxon>Dikarya</taxon>
        <taxon>Ascomycota</taxon>
        <taxon>Pezizomycotina</taxon>
        <taxon>Dothideomycetes</taxon>
        <taxon>Pleosporomycetidae</taxon>
        <taxon>Pleosporales</taxon>
        <taxon>Massarineae</taxon>
        <taxon>Massarinaceae</taxon>
        <taxon>Massarina</taxon>
    </lineage>
</organism>
<dbReference type="OrthoDB" id="775571at2759"/>
<feature type="domain" description="Gamma tubulin complex component C-terminal" evidence="7">
    <location>
        <begin position="563"/>
        <end position="913"/>
    </location>
</feature>
<comment type="similarity">
    <text evidence="1 5">Belongs to the TUBGCP family.</text>
</comment>
<evidence type="ECO:0000256" key="2">
    <source>
        <dbReference type="ARBA" id="ARBA00022490"/>
    </source>
</evidence>
<reference evidence="9" key="1">
    <citation type="journal article" date="2020" name="Stud. Mycol.">
        <title>101 Dothideomycetes genomes: a test case for predicting lifestyles and emergence of pathogens.</title>
        <authorList>
            <person name="Haridas S."/>
            <person name="Albert R."/>
            <person name="Binder M."/>
            <person name="Bloem J."/>
            <person name="Labutti K."/>
            <person name="Salamov A."/>
            <person name="Andreopoulos B."/>
            <person name="Baker S."/>
            <person name="Barry K."/>
            <person name="Bills G."/>
            <person name="Bluhm B."/>
            <person name="Cannon C."/>
            <person name="Castanera R."/>
            <person name="Culley D."/>
            <person name="Daum C."/>
            <person name="Ezra D."/>
            <person name="Gonzalez J."/>
            <person name="Henrissat B."/>
            <person name="Kuo A."/>
            <person name="Liang C."/>
            <person name="Lipzen A."/>
            <person name="Lutzoni F."/>
            <person name="Magnuson J."/>
            <person name="Mondo S."/>
            <person name="Nolan M."/>
            <person name="Ohm R."/>
            <person name="Pangilinan J."/>
            <person name="Park H.-J."/>
            <person name="Ramirez L."/>
            <person name="Alfaro M."/>
            <person name="Sun H."/>
            <person name="Tritt A."/>
            <person name="Yoshinaga Y."/>
            <person name="Zwiers L.-H."/>
            <person name="Turgeon B."/>
            <person name="Goodwin S."/>
            <person name="Spatafora J."/>
            <person name="Crous P."/>
            <person name="Grigoriev I."/>
        </authorList>
    </citation>
    <scope>NUCLEOTIDE SEQUENCE</scope>
    <source>
        <strain evidence="9">CBS 473.64</strain>
    </source>
</reference>
<protein>
    <recommendedName>
        <fullName evidence="5">Spindle pole body component</fullName>
    </recommendedName>
</protein>
<keyword evidence="3 5" id="KW-0493">Microtubule</keyword>
<accession>A0A6A6RVM0</accession>
<keyword evidence="4 5" id="KW-0206">Cytoskeleton</keyword>
<dbReference type="GO" id="GO:0051011">
    <property type="term" value="F:microtubule minus-end binding"/>
    <property type="evidence" value="ECO:0007669"/>
    <property type="project" value="TreeGrafter"/>
</dbReference>
<dbReference type="EMBL" id="MU006786">
    <property type="protein sequence ID" value="KAF2639609.1"/>
    <property type="molecule type" value="Genomic_DNA"/>
</dbReference>
<dbReference type="GO" id="GO:0043015">
    <property type="term" value="F:gamma-tubulin binding"/>
    <property type="evidence" value="ECO:0007669"/>
    <property type="project" value="InterPro"/>
</dbReference>
<dbReference type="PANTHER" id="PTHR19302">
    <property type="entry name" value="GAMMA TUBULIN COMPLEX PROTEIN"/>
    <property type="match status" value="1"/>
</dbReference>
<gene>
    <name evidence="9" type="ORF">P280DRAFT_508044</name>
</gene>
<dbReference type="AlphaFoldDB" id="A0A6A6RVM0"/>
<evidence type="ECO:0000259" key="7">
    <source>
        <dbReference type="Pfam" id="PF04130"/>
    </source>
</evidence>
<keyword evidence="2 5" id="KW-0963">Cytoplasm</keyword>
<dbReference type="GO" id="GO:0000278">
    <property type="term" value="P:mitotic cell cycle"/>
    <property type="evidence" value="ECO:0007669"/>
    <property type="project" value="TreeGrafter"/>
</dbReference>
<dbReference type="GO" id="GO:0051225">
    <property type="term" value="P:spindle assembly"/>
    <property type="evidence" value="ECO:0007669"/>
    <property type="project" value="TreeGrafter"/>
</dbReference>
<keyword evidence="10" id="KW-1185">Reference proteome</keyword>
<dbReference type="InterPro" id="IPR040457">
    <property type="entry name" value="GCP_C"/>
</dbReference>
<dbReference type="Pfam" id="PF04130">
    <property type="entry name" value="GCP_C_terminal"/>
    <property type="match status" value="1"/>
</dbReference>
<evidence type="ECO:0000256" key="4">
    <source>
        <dbReference type="ARBA" id="ARBA00023212"/>
    </source>
</evidence>
<dbReference type="Gene3D" id="1.20.120.1900">
    <property type="entry name" value="Gamma-tubulin complex, C-terminal domain"/>
    <property type="match status" value="1"/>
</dbReference>
<proteinExistence type="inferred from homology"/>
<dbReference type="GO" id="GO:0005816">
    <property type="term" value="C:spindle pole body"/>
    <property type="evidence" value="ECO:0007669"/>
    <property type="project" value="UniProtKB-ARBA"/>
</dbReference>
<evidence type="ECO:0000259" key="8">
    <source>
        <dbReference type="Pfam" id="PF17681"/>
    </source>
</evidence>
<dbReference type="Pfam" id="PF17681">
    <property type="entry name" value="GCP_N_terminal"/>
    <property type="match status" value="1"/>
</dbReference>
<dbReference type="GO" id="GO:0007020">
    <property type="term" value="P:microtubule nucleation"/>
    <property type="evidence" value="ECO:0007669"/>
    <property type="project" value="InterPro"/>
</dbReference>
<evidence type="ECO:0000256" key="5">
    <source>
        <dbReference type="RuleBase" id="RU363050"/>
    </source>
</evidence>
<name>A0A6A6RVM0_9PLEO</name>
<evidence type="ECO:0000256" key="6">
    <source>
        <dbReference type="SAM" id="MobiDB-lite"/>
    </source>
</evidence>
<dbReference type="GO" id="GO:0000930">
    <property type="term" value="C:gamma-tubulin complex"/>
    <property type="evidence" value="ECO:0007669"/>
    <property type="project" value="TreeGrafter"/>
</dbReference>
<dbReference type="InterPro" id="IPR007259">
    <property type="entry name" value="GCP"/>
</dbReference>
<feature type="region of interest" description="Disordered" evidence="6">
    <location>
        <begin position="645"/>
        <end position="666"/>
    </location>
</feature>
<dbReference type="InterPro" id="IPR041470">
    <property type="entry name" value="GCP_N"/>
</dbReference>
<dbReference type="InterPro" id="IPR042241">
    <property type="entry name" value="GCP_C_sf"/>
</dbReference>
<evidence type="ECO:0000313" key="10">
    <source>
        <dbReference type="Proteomes" id="UP000799753"/>
    </source>
</evidence>
<dbReference type="GO" id="GO:0000922">
    <property type="term" value="C:spindle pole"/>
    <property type="evidence" value="ECO:0007669"/>
    <property type="project" value="InterPro"/>
</dbReference>
<sequence length="917" mass="103054">MDEDLHDSFATNRLWQPSSFLEDPATFAPSLFAPLQLDVSSIKIENPYAPKGPLQNELRLPDIDAFEFGPLPDLDSFDESSISLDTPPTELEEEEEEEQENIWQAAFELGPAKKDVAFFTWDTFENAGHQERQTPYIAESGPQLYDAALVRDEEKTPAGSVLKDNALLESLWNLGLGRSSILFSFNPKLSSFEPTIADGRTSGLSLRVAQSVITQFVHTGNTSLYLRSFVERTFASAASIPARVALATSVSSILSTFEDHLGRHSGKIRSLLQLQRLFEKPREILDYIARTVDGVKHANSNEQLSSIIHNRVLEIEEGDEHVRHLSCEILRHVSQPSLHLIGEWIGIRQEQQTVSFPERGGFVGVDESADSGPLEYIYRPELMPRYISPEDGNTIFETGNSLRFLKLHHPEHPMASMSKFAVDPPSLQWEFGWNNIESISQKAKAYEEQLRAAILGLSGDRSSVSQGSSEEKPASEDFQDYLDASSKTFDAPPQQILGGLPDELQLLTSQILSHSTTSDPANTNTFSPPLSITSTLSFRPLLTAQAKLVNATTLRLFFRSHQLSLHLSLQRQYQLLGDGVFSSRLASALFDPDRESAIRHKGKMRSGVHMGLQLGARESWPPASSELRLALMGVLSESYYSSTLFHSQSQGSKPKQRRNHRRENDELPGQLNFAVRQLTETEMERIMDPYALYAIDFLRMHYVPPSPLNLVFTASALDKYDLIFKFLLRLLRILFVVSHLPRSYSDQESRAFRMEAHHFVTALSTYIFQTGIAEHWNNFDTYVKKLETRLEAEDADNQLGTRVSEGIGSLRDAHEKCLDTILFSLLLRRRQKKVMALMEEIFELILLFAKKQSGAKVEQSVQDMYAGLKGKIRVFLSVCRQLEGKRGYGKGRGTAEENSVERLGVLVEMNGYFGAAG</sequence>
<dbReference type="FunFam" id="1.20.120.1900:FF:000013">
    <property type="entry name" value="Spindle pole body component"/>
    <property type="match status" value="1"/>
</dbReference>
<evidence type="ECO:0000313" key="9">
    <source>
        <dbReference type="EMBL" id="KAF2639609.1"/>
    </source>
</evidence>
<dbReference type="GO" id="GO:0051321">
    <property type="term" value="P:meiotic cell cycle"/>
    <property type="evidence" value="ECO:0007669"/>
    <property type="project" value="TreeGrafter"/>
</dbReference>
<dbReference type="GO" id="GO:0005874">
    <property type="term" value="C:microtubule"/>
    <property type="evidence" value="ECO:0007669"/>
    <property type="project" value="UniProtKB-KW"/>
</dbReference>
<evidence type="ECO:0000256" key="3">
    <source>
        <dbReference type="ARBA" id="ARBA00022701"/>
    </source>
</evidence>
<feature type="domain" description="Gamma tubulin complex component protein N-terminal" evidence="8">
    <location>
        <begin position="171"/>
        <end position="558"/>
    </location>
</feature>
<evidence type="ECO:0000256" key="1">
    <source>
        <dbReference type="ARBA" id="ARBA00010337"/>
    </source>
</evidence>
<comment type="subcellular location">
    <subcellularLocation>
        <location evidence="5">Cytoplasm</location>
        <location evidence="5">Cytoskeleton</location>
        <location evidence="5">Microtubule organizing center</location>
    </subcellularLocation>
</comment>